<accession>A0A1E7ZAM8</accession>
<evidence type="ECO:0000313" key="3">
    <source>
        <dbReference type="EMBL" id="OFC70474.1"/>
    </source>
</evidence>
<dbReference type="Proteomes" id="UP000175691">
    <property type="component" value="Unassembled WGS sequence"/>
</dbReference>
<evidence type="ECO:0000313" key="4">
    <source>
        <dbReference type="Proteomes" id="UP000175691"/>
    </source>
</evidence>
<organism evidence="3 4">
    <name type="scientific">Alteromonas confluentis</name>
    <dbReference type="NCBI Taxonomy" id="1656094"/>
    <lineage>
        <taxon>Bacteria</taxon>
        <taxon>Pseudomonadati</taxon>
        <taxon>Pseudomonadota</taxon>
        <taxon>Gammaproteobacteria</taxon>
        <taxon>Alteromonadales</taxon>
        <taxon>Alteromonadaceae</taxon>
        <taxon>Alteromonas/Salinimonas group</taxon>
        <taxon>Alteromonas</taxon>
    </lineage>
</organism>
<dbReference type="EMBL" id="MDHN01000029">
    <property type="protein sequence ID" value="OFC70474.1"/>
    <property type="molecule type" value="Genomic_DNA"/>
</dbReference>
<evidence type="ECO:0000259" key="2">
    <source>
        <dbReference type="Pfam" id="PF20029"/>
    </source>
</evidence>
<keyword evidence="1" id="KW-0812">Transmembrane</keyword>
<comment type="caution">
    <text evidence="3">The sequence shown here is derived from an EMBL/GenBank/DDBJ whole genome shotgun (WGS) entry which is preliminary data.</text>
</comment>
<dbReference type="AlphaFoldDB" id="A0A1E7ZAM8"/>
<dbReference type="InterPro" id="IPR045494">
    <property type="entry name" value="DUF6436"/>
</dbReference>
<dbReference type="STRING" id="1656094.BFC18_13590"/>
<evidence type="ECO:0000256" key="1">
    <source>
        <dbReference type="SAM" id="Phobius"/>
    </source>
</evidence>
<reference evidence="3 4" key="1">
    <citation type="submission" date="2016-08" db="EMBL/GenBank/DDBJ databases">
        <authorList>
            <person name="Seilhamer J.J."/>
        </authorList>
    </citation>
    <scope>NUCLEOTIDE SEQUENCE [LARGE SCALE GENOMIC DNA]</scope>
    <source>
        <strain evidence="3 4">KCTC 42603</strain>
    </source>
</reference>
<gene>
    <name evidence="3" type="ORF">BFC18_13590</name>
</gene>
<feature type="domain" description="DUF6436" evidence="2">
    <location>
        <begin position="59"/>
        <end position="175"/>
    </location>
</feature>
<keyword evidence="1" id="KW-1133">Transmembrane helix</keyword>
<protein>
    <recommendedName>
        <fullName evidence="2">DUF6436 domain-containing protein</fullName>
    </recommendedName>
</protein>
<keyword evidence="1" id="KW-0472">Membrane</keyword>
<dbReference type="Pfam" id="PF20029">
    <property type="entry name" value="DUF6436"/>
    <property type="match status" value="1"/>
</dbReference>
<keyword evidence="4" id="KW-1185">Reference proteome</keyword>
<feature type="transmembrane region" description="Helical" evidence="1">
    <location>
        <begin position="7"/>
        <end position="25"/>
    </location>
</feature>
<sequence length="178" mass="19357">MKKKAGWLVVAVWLCSVMTGLWIYGGNQTSEFDPQLSLTAASSERDFDTRFVAYLNEAGIRPGSLVHLQTDSPCFCNSLSRQHQYDLSELLKEQGYSLSVVNLSEHPSLADIVPSFPALAVLDAENQLRYLGAYATGLGCYTGDDLVATIANWVKQDNYQGAMINADGEGCYCPTSGA</sequence>
<name>A0A1E7ZAM8_9ALTE</name>
<proteinExistence type="predicted"/>